<evidence type="ECO:0008006" key="5">
    <source>
        <dbReference type="Google" id="ProtNLM"/>
    </source>
</evidence>
<dbReference type="GO" id="GO:0016788">
    <property type="term" value="F:hydrolase activity, acting on ester bonds"/>
    <property type="evidence" value="ECO:0007669"/>
    <property type="project" value="InterPro"/>
</dbReference>
<dbReference type="InterPro" id="IPR036514">
    <property type="entry name" value="SGNH_hydro_sf"/>
</dbReference>
<keyword evidence="4" id="KW-1185">Reference proteome</keyword>
<dbReference type="InterPro" id="IPR001087">
    <property type="entry name" value="GDSL"/>
</dbReference>
<dbReference type="CDD" id="cd01837">
    <property type="entry name" value="SGNH_plant_lipase_like"/>
    <property type="match status" value="1"/>
</dbReference>
<accession>A0A835BZM5</accession>
<evidence type="ECO:0000313" key="3">
    <source>
        <dbReference type="EMBL" id="KAF8719512.1"/>
    </source>
</evidence>
<dbReference type="Gene3D" id="3.40.50.1110">
    <property type="entry name" value="SGNH hydrolase"/>
    <property type="match status" value="1"/>
</dbReference>
<feature type="signal peptide" evidence="2">
    <location>
        <begin position="1"/>
        <end position="22"/>
    </location>
</feature>
<proteinExistence type="inferred from homology"/>
<gene>
    <name evidence="3" type="ORF">HU200_024237</name>
</gene>
<dbReference type="EMBL" id="JACEFO010001700">
    <property type="protein sequence ID" value="KAF8719512.1"/>
    <property type="molecule type" value="Genomic_DNA"/>
</dbReference>
<evidence type="ECO:0000256" key="2">
    <source>
        <dbReference type="SAM" id="SignalP"/>
    </source>
</evidence>
<comment type="similarity">
    <text evidence="1">Belongs to the 'GDSL' lipolytic enzyme family.</text>
</comment>
<dbReference type="SUPFAM" id="SSF52266">
    <property type="entry name" value="SGNH hydrolase"/>
    <property type="match status" value="1"/>
</dbReference>
<dbReference type="AlphaFoldDB" id="A0A835BZM5"/>
<dbReference type="OrthoDB" id="1600564at2759"/>
<sequence>MARAFLLLAALLISFSSPPSAASANHDIPAVFAFGDSTLDPGNNNGMATLARANHAPYGCDFPGGAATGRFSNGKLITDYIVESLGIKALLPAHRDAAGLGVAELSTGVSFASGGSGIDDLTAHTAMVSTFASQISDFHGLLGRIGAPKASEIASRSLYVFSTGTNDVATTYFILRARVKAFPTFELYTAFLMDKLQDYIKTLYSMGARKFIVAGLPPLGCLPVNKGLNMGSKGCVADLNVAAERYNVSLRQTLAKLQAASPGATVAYVDVYTPLMDMVTQPQKYGRTKPIAPARTNGEASIDVLISLPCRVSACAAGFTETGQGCCGNGLPSMGILCTSLLPQCRSPSQYMFFDSVHPTQAVYKALADQIVKSHIPKFK</sequence>
<name>A0A835BZM5_9POAL</name>
<comment type="caution">
    <text evidence="3">The sequence shown here is derived from an EMBL/GenBank/DDBJ whole genome shotgun (WGS) entry which is preliminary data.</text>
</comment>
<organism evidence="3 4">
    <name type="scientific">Digitaria exilis</name>
    <dbReference type="NCBI Taxonomy" id="1010633"/>
    <lineage>
        <taxon>Eukaryota</taxon>
        <taxon>Viridiplantae</taxon>
        <taxon>Streptophyta</taxon>
        <taxon>Embryophyta</taxon>
        <taxon>Tracheophyta</taxon>
        <taxon>Spermatophyta</taxon>
        <taxon>Magnoliopsida</taxon>
        <taxon>Liliopsida</taxon>
        <taxon>Poales</taxon>
        <taxon>Poaceae</taxon>
        <taxon>PACMAD clade</taxon>
        <taxon>Panicoideae</taxon>
        <taxon>Panicodae</taxon>
        <taxon>Paniceae</taxon>
        <taxon>Anthephorinae</taxon>
        <taxon>Digitaria</taxon>
    </lineage>
</organism>
<keyword evidence="2" id="KW-0732">Signal</keyword>
<evidence type="ECO:0000313" key="4">
    <source>
        <dbReference type="Proteomes" id="UP000636709"/>
    </source>
</evidence>
<protein>
    <recommendedName>
        <fullName evidence="5">GDSL esterase/lipase</fullName>
    </recommendedName>
</protein>
<dbReference type="Pfam" id="PF00657">
    <property type="entry name" value="Lipase_GDSL"/>
    <property type="match status" value="1"/>
</dbReference>
<dbReference type="InterPro" id="IPR050592">
    <property type="entry name" value="GDSL_lipolytic_enzyme"/>
</dbReference>
<dbReference type="Proteomes" id="UP000636709">
    <property type="component" value="Unassembled WGS sequence"/>
</dbReference>
<dbReference type="PANTHER" id="PTHR45642:SF145">
    <property type="entry name" value="OS05G0468500 PROTEIN"/>
    <property type="match status" value="1"/>
</dbReference>
<feature type="chain" id="PRO_5033015819" description="GDSL esterase/lipase" evidence="2">
    <location>
        <begin position="23"/>
        <end position="380"/>
    </location>
</feature>
<dbReference type="PANTHER" id="PTHR45642">
    <property type="entry name" value="GDSL ESTERASE/LIPASE EXL3"/>
    <property type="match status" value="1"/>
</dbReference>
<evidence type="ECO:0000256" key="1">
    <source>
        <dbReference type="ARBA" id="ARBA00008668"/>
    </source>
</evidence>
<reference evidence="3" key="1">
    <citation type="submission" date="2020-07" db="EMBL/GenBank/DDBJ databases">
        <title>Genome sequence and genetic diversity analysis of an under-domesticated orphan crop, white fonio (Digitaria exilis).</title>
        <authorList>
            <person name="Bennetzen J.L."/>
            <person name="Chen S."/>
            <person name="Ma X."/>
            <person name="Wang X."/>
            <person name="Yssel A.E.J."/>
            <person name="Chaluvadi S.R."/>
            <person name="Johnson M."/>
            <person name="Gangashetty P."/>
            <person name="Hamidou F."/>
            <person name="Sanogo M.D."/>
            <person name="Zwaenepoel A."/>
            <person name="Wallace J."/>
            <person name="Van De Peer Y."/>
            <person name="Van Deynze A."/>
        </authorList>
    </citation>
    <scope>NUCLEOTIDE SEQUENCE</scope>
    <source>
        <tissue evidence="3">Leaves</tissue>
    </source>
</reference>
<dbReference type="InterPro" id="IPR035669">
    <property type="entry name" value="SGNH_plant_lipase-like"/>
</dbReference>